<dbReference type="AlphaFoldDB" id="A0A1I7XFD8"/>
<protein>
    <submittedName>
        <fullName evidence="2">PlsC domain-containing protein</fullName>
    </submittedName>
</protein>
<dbReference type="Proteomes" id="UP000095283">
    <property type="component" value="Unplaced"/>
</dbReference>
<evidence type="ECO:0000313" key="1">
    <source>
        <dbReference type="Proteomes" id="UP000095283"/>
    </source>
</evidence>
<evidence type="ECO:0000313" key="2">
    <source>
        <dbReference type="WBParaSite" id="Hba_16230"/>
    </source>
</evidence>
<dbReference type="WBParaSite" id="Hba_16230">
    <property type="protein sequence ID" value="Hba_16230"/>
    <property type="gene ID" value="Hba_16230"/>
</dbReference>
<organism evidence="1 2">
    <name type="scientific">Heterorhabditis bacteriophora</name>
    <name type="common">Entomopathogenic nematode worm</name>
    <dbReference type="NCBI Taxonomy" id="37862"/>
    <lineage>
        <taxon>Eukaryota</taxon>
        <taxon>Metazoa</taxon>
        <taxon>Ecdysozoa</taxon>
        <taxon>Nematoda</taxon>
        <taxon>Chromadorea</taxon>
        <taxon>Rhabditida</taxon>
        <taxon>Rhabditina</taxon>
        <taxon>Rhabditomorpha</taxon>
        <taxon>Strongyloidea</taxon>
        <taxon>Heterorhabditidae</taxon>
        <taxon>Heterorhabditis</taxon>
    </lineage>
</organism>
<name>A0A1I7XFD8_HETBA</name>
<keyword evidence="1" id="KW-1185">Reference proteome</keyword>
<reference evidence="2" key="1">
    <citation type="submission" date="2016-11" db="UniProtKB">
        <authorList>
            <consortium name="WormBaseParasite"/>
        </authorList>
    </citation>
    <scope>IDENTIFICATION</scope>
</reference>
<accession>A0A1I7XFD8</accession>
<sequence>MAKSLKTAAGTAQQLLWLYELAQGTTTPIIIPSWHYFALTLTFSLMNINGALPDAVIPTQAMTDDRKMASGIQGSFFRSLVSTLKKLPMFLIVARRVDNENFLIGEKRLRRGAAERCFGVPLLLVTSDFHFSVNMWSRRILCG</sequence>
<proteinExistence type="predicted"/>